<keyword evidence="3" id="KW-1185">Reference proteome</keyword>
<comment type="caution">
    <text evidence="2">The sequence shown here is derived from an EMBL/GenBank/DDBJ whole genome shotgun (WGS) entry which is preliminary data.</text>
</comment>
<feature type="domain" description="DUF2382" evidence="1">
    <location>
        <begin position="155"/>
        <end position="265"/>
    </location>
</feature>
<dbReference type="PANTHER" id="PTHR38463:SF1">
    <property type="entry name" value="STRESS RESPONSE PROTEIN YSNF"/>
    <property type="match status" value="1"/>
</dbReference>
<evidence type="ECO:0000313" key="2">
    <source>
        <dbReference type="EMBL" id="NML15919.1"/>
    </source>
</evidence>
<dbReference type="EMBL" id="JABBFW010000008">
    <property type="protein sequence ID" value="NML15919.1"/>
    <property type="molecule type" value="Genomic_DNA"/>
</dbReference>
<dbReference type="AlphaFoldDB" id="A0A848FBV9"/>
<reference evidence="2 3" key="1">
    <citation type="submission" date="2020-04" db="EMBL/GenBank/DDBJ databases">
        <title>Azohydromonas sp. isolated from soil.</title>
        <authorList>
            <person name="Dahal R.H."/>
        </authorList>
    </citation>
    <scope>NUCLEOTIDE SEQUENCE [LARGE SCALE GENOMIC DNA]</scope>
    <source>
        <strain evidence="2 3">G-1-1-14</strain>
    </source>
</reference>
<dbReference type="RefSeq" id="WP_169160832.1">
    <property type="nucleotide sequence ID" value="NZ_JABBFW010000008.1"/>
</dbReference>
<evidence type="ECO:0000313" key="3">
    <source>
        <dbReference type="Proteomes" id="UP000574067"/>
    </source>
</evidence>
<gene>
    <name evidence="2" type="ORF">HHL10_13145</name>
</gene>
<protein>
    <submittedName>
        <fullName evidence="2">YsnF/AvaK domain-containing protein</fullName>
    </submittedName>
</protein>
<proteinExistence type="predicted"/>
<dbReference type="InterPro" id="IPR019060">
    <property type="entry name" value="DUF2382"/>
</dbReference>
<accession>A0A848FBV9</accession>
<dbReference type="Pfam" id="PF09557">
    <property type="entry name" value="DUF2382"/>
    <property type="match status" value="1"/>
</dbReference>
<dbReference type="InterPro" id="IPR052967">
    <property type="entry name" value="Stress_Response_Assoc"/>
</dbReference>
<dbReference type="PANTHER" id="PTHR38463">
    <property type="entry name" value="STRESS RESPONSE PROTEIN YSNF"/>
    <property type="match status" value="1"/>
</dbReference>
<dbReference type="Proteomes" id="UP000574067">
    <property type="component" value="Unassembled WGS sequence"/>
</dbReference>
<name>A0A848FBV9_9BURK</name>
<organism evidence="2 3">
    <name type="scientific">Azohydromonas caseinilytica</name>
    <dbReference type="NCBI Taxonomy" id="2728836"/>
    <lineage>
        <taxon>Bacteria</taxon>
        <taxon>Pseudomonadati</taxon>
        <taxon>Pseudomonadota</taxon>
        <taxon>Betaproteobacteria</taxon>
        <taxon>Burkholderiales</taxon>
        <taxon>Sphaerotilaceae</taxon>
        <taxon>Azohydromonas</taxon>
    </lineage>
</organism>
<sequence>MKQTVVGVFLSEVDAQRAMQTLAQSEVDPSHVRTTHADGTVTHPDTGVMGRVRNFFSDMFEGDDDRELGHYAEAVRRGGAVVRVDIDDDDTATLERVRHVLQDAGAVDLDERVDAWRAEGETRYVDSAAGATTAPVGTGVTGTRLGTADRTEDVIPVVQEELAVGKRAVSTGGVRVYARTVETPVSESVQLRAERAEVERRPVDRPATAADLADLKDRTIEVRETAEQPVVQKTARVVEEVRVGKTVEQRTEQIRDTVRSTEVEVEHIPGSTTTGAFNSDDYRNDYTTRFGSLGGRYEDYEPAYRYGHSLRSDPRYAGRSWDQLEPDVRRDWEARNPGGTWERMKGAVRHAWERVKH</sequence>
<evidence type="ECO:0000259" key="1">
    <source>
        <dbReference type="Pfam" id="PF09557"/>
    </source>
</evidence>